<dbReference type="RefSeq" id="WP_344258473.1">
    <property type="nucleotide sequence ID" value="NZ_BAAAMJ010000006.1"/>
</dbReference>
<keyword evidence="2" id="KW-1185">Reference proteome</keyword>
<gene>
    <name evidence="1" type="ORF">GCM10009716_05250</name>
</gene>
<evidence type="ECO:0000313" key="1">
    <source>
        <dbReference type="EMBL" id="GAA1898348.1"/>
    </source>
</evidence>
<accession>A0ABN2NRA9</accession>
<reference evidence="1 2" key="1">
    <citation type="journal article" date="2019" name="Int. J. Syst. Evol. Microbiol.">
        <title>The Global Catalogue of Microorganisms (GCM) 10K type strain sequencing project: providing services to taxonomists for standard genome sequencing and annotation.</title>
        <authorList>
            <consortium name="The Broad Institute Genomics Platform"/>
            <consortium name="The Broad Institute Genome Sequencing Center for Infectious Disease"/>
            <person name="Wu L."/>
            <person name="Ma J."/>
        </authorList>
    </citation>
    <scope>NUCLEOTIDE SEQUENCE [LARGE SCALE GENOMIC DNA]</scope>
    <source>
        <strain evidence="1 2">JCM 13581</strain>
    </source>
</reference>
<name>A0ABN2NRA9_9ACTN</name>
<evidence type="ECO:0000313" key="2">
    <source>
        <dbReference type="Proteomes" id="UP001501303"/>
    </source>
</evidence>
<dbReference type="Proteomes" id="UP001501303">
    <property type="component" value="Unassembled WGS sequence"/>
</dbReference>
<comment type="caution">
    <text evidence="1">The sequence shown here is derived from an EMBL/GenBank/DDBJ whole genome shotgun (WGS) entry which is preliminary data.</text>
</comment>
<proteinExistence type="predicted"/>
<dbReference type="InterPro" id="IPR046195">
    <property type="entry name" value="DUF6227"/>
</dbReference>
<organism evidence="1 2">
    <name type="scientific">Streptomyces sodiiphilus</name>
    <dbReference type="NCBI Taxonomy" id="226217"/>
    <lineage>
        <taxon>Bacteria</taxon>
        <taxon>Bacillati</taxon>
        <taxon>Actinomycetota</taxon>
        <taxon>Actinomycetes</taxon>
        <taxon>Kitasatosporales</taxon>
        <taxon>Streptomycetaceae</taxon>
        <taxon>Streptomyces</taxon>
    </lineage>
</organism>
<protein>
    <submittedName>
        <fullName evidence="1">Uncharacterized protein</fullName>
    </submittedName>
</protein>
<dbReference type="Pfam" id="PF19738">
    <property type="entry name" value="DUF6227"/>
    <property type="match status" value="1"/>
</dbReference>
<dbReference type="EMBL" id="BAAAMJ010000006">
    <property type="protein sequence ID" value="GAA1898348.1"/>
    <property type="molecule type" value="Genomic_DNA"/>
</dbReference>
<sequence>MGDRAGDGPRWRVPSGRRPYTVAVPEVRLPGPRSYPGLDGPEHARRLLRRAENPDRPGAGTLRRLSSSRGYGIERMPELPWALDQRIWCSVYEHAFLLDDESVLCLYELEHDFTPGRRLVCEVYSDEPAACEAARRHARAFGGAGMR</sequence>